<dbReference type="PANTHER" id="PTHR47566:SF1">
    <property type="entry name" value="PROTEIN NUD1"/>
    <property type="match status" value="1"/>
</dbReference>
<dbReference type="RefSeq" id="WP_415864026.1">
    <property type="nucleotide sequence ID" value="NZ_CP134536.1"/>
</dbReference>
<dbReference type="PANTHER" id="PTHR47566">
    <property type="match status" value="1"/>
</dbReference>
<dbReference type="Proteomes" id="UP001303407">
    <property type="component" value="Chromosome"/>
</dbReference>
<keyword evidence="5" id="KW-1185">Reference proteome</keyword>
<gene>
    <name evidence="4" type="ORF">RHP49_07195</name>
</gene>
<proteinExistence type="predicted"/>
<dbReference type="InterPro" id="IPR052574">
    <property type="entry name" value="CDIRP"/>
</dbReference>
<dbReference type="EMBL" id="CP134536">
    <property type="protein sequence ID" value="WNH14032.1"/>
    <property type="molecule type" value="Genomic_DNA"/>
</dbReference>
<feature type="chain" id="PRO_5046016517" evidence="3">
    <location>
        <begin position="21"/>
        <end position="468"/>
    </location>
</feature>
<keyword evidence="3" id="KW-0732">Signal</keyword>
<evidence type="ECO:0000256" key="2">
    <source>
        <dbReference type="ARBA" id="ARBA00022737"/>
    </source>
</evidence>
<dbReference type="Gene3D" id="3.80.10.10">
    <property type="entry name" value="Ribonuclease Inhibitor"/>
    <property type="match status" value="1"/>
</dbReference>
<feature type="signal peptide" evidence="3">
    <location>
        <begin position="1"/>
        <end position="20"/>
    </location>
</feature>
<dbReference type="SUPFAM" id="SSF52058">
    <property type="entry name" value="L domain-like"/>
    <property type="match status" value="1"/>
</dbReference>
<evidence type="ECO:0000313" key="4">
    <source>
        <dbReference type="EMBL" id="WNH14032.1"/>
    </source>
</evidence>
<evidence type="ECO:0000256" key="1">
    <source>
        <dbReference type="ARBA" id="ARBA00022614"/>
    </source>
</evidence>
<dbReference type="NCBIfam" id="TIGR04131">
    <property type="entry name" value="Bac_Flav_CTERM"/>
    <property type="match status" value="1"/>
</dbReference>
<keyword evidence="2" id="KW-0677">Repeat</keyword>
<dbReference type="Pfam" id="PF13585">
    <property type="entry name" value="CHU_C"/>
    <property type="match status" value="1"/>
</dbReference>
<sequence>MAIKKIKFLIILSLICFVGAAQTTTIPDPNFEQALIDKGLDVAPIDGLVLTSNINANVNLDVTGYNISDLTGIEDFTSLSILNCSNNQLSTLNISQNTQLTQLFFSNNQISNLDITIHTNLEVLWGFNNQLSTLNTSQNTNLRALRCENNNLTSLDISKNIALVDLVCENNQLTSIDISNNNVLSTFQCGNNLLSNLDVSLNTNLSTLSCEQNLLSLLDVSNNSRLNTLICFSNQLTVLDLTKNESLTSLNCSNNQLCDLNVNNGNNNNVVLMNFNLNPDLNCVVVDKVNEDHNYWQPVSFSNYVNAPNACNNFVLVDVLDDYIGPSYALPILTNGNYFTAPGGHGTPLNSGDIISTSQTIYIYNETVCHNNESNFNVLINNGDYYIPKYFTPNNDGSHDLWKVIDNHNSINNITIYNRHGKLLKFLLPNASGWDGTYNGALLTSDSYWYIIVLNTGKTVKGYFTLKR</sequence>
<dbReference type="InterPro" id="IPR032675">
    <property type="entry name" value="LRR_dom_sf"/>
</dbReference>
<dbReference type="InterPro" id="IPR026341">
    <property type="entry name" value="T9SS_type_B"/>
</dbReference>
<evidence type="ECO:0000256" key="3">
    <source>
        <dbReference type="SAM" id="SignalP"/>
    </source>
</evidence>
<accession>A0ABY9Y7H6</accession>
<keyword evidence="1" id="KW-0433">Leucine-rich repeat</keyword>
<reference evidence="4 5" key="1">
    <citation type="submission" date="2023-09" db="EMBL/GenBank/DDBJ databases">
        <title>Thalassobella suaedae gen. nov., sp. nov., a marine bacterium of the family Flavobacteriaceae isolated from a halophyte Suaeda japonica.</title>
        <authorList>
            <person name="Lee S.Y."/>
            <person name="Hwang C.Y."/>
        </authorList>
    </citation>
    <scope>NUCLEOTIDE SEQUENCE [LARGE SCALE GENOMIC DNA]</scope>
    <source>
        <strain evidence="4 5">HL-DH10</strain>
    </source>
</reference>
<protein>
    <submittedName>
        <fullName evidence="4">T9SS type B sorting domain-containing protein</fullName>
    </submittedName>
</protein>
<organism evidence="4 5">
    <name type="scientific">Thalassobellus suaedae</name>
    <dbReference type="NCBI Taxonomy" id="3074124"/>
    <lineage>
        <taxon>Bacteria</taxon>
        <taxon>Pseudomonadati</taxon>
        <taxon>Bacteroidota</taxon>
        <taxon>Flavobacteriia</taxon>
        <taxon>Flavobacteriales</taxon>
        <taxon>Flavobacteriaceae</taxon>
        <taxon>Thalassobellus</taxon>
    </lineage>
</organism>
<name>A0ABY9Y7H6_9FLAO</name>
<evidence type="ECO:0000313" key="5">
    <source>
        <dbReference type="Proteomes" id="UP001303407"/>
    </source>
</evidence>